<dbReference type="SMART" id="SM00636">
    <property type="entry name" value="Glyco_18"/>
    <property type="match status" value="1"/>
</dbReference>
<dbReference type="OrthoDB" id="9812811at2"/>
<evidence type="ECO:0000256" key="2">
    <source>
        <dbReference type="ARBA" id="ARBA00012729"/>
    </source>
</evidence>
<dbReference type="EMBL" id="AP025739">
    <property type="protein sequence ID" value="BDI33692.1"/>
    <property type="molecule type" value="Genomic_DNA"/>
</dbReference>
<keyword evidence="4" id="KW-1185">Reference proteome</keyword>
<dbReference type="PANTHER" id="PTHR11177">
    <property type="entry name" value="CHITINASE"/>
    <property type="match status" value="1"/>
</dbReference>
<dbReference type="InterPro" id="IPR011583">
    <property type="entry name" value="Chitinase_II/V-like_cat"/>
</dbReference>
<dbReference type="GO" id="GO:0030246">
    <property type="term" value="F:carbohydrate binding"/>
    <property type="evidence" value="ECO:0007669"/>
    <property type="project" value="InterPro"/>
</dbReference>
<comment type="catalytic activity">
    <reaction evidence="1">
        <text>Random endo-hydrolysis of N-acetyl-beta-D-glucosaminide (1-&gt;4)-beta-linkages in chitin and chitodextrins.</text>
        <dbReference type="EC" id="3.2.1.14"/>
    </reaction>
</comment>
<dbReference type="PANTHER" id="PTHR11177:SF317">
    <property type="entry name" value="CHITINASE 12-RELATED"/>
    <property type="match status" value="1"/>
</dbReference>
<sequence length="458" mass="50071">MKPLCCLCLFFLAVVSGHAQKIAGGHPSAPKFRIAAYVPEYRILALNPDFVSHITDLIFFSLEPTPDGGIDRSRLTPAMEAKLAAIKRRYPVRMIAAFGGADRSQSFAAMATDAGRRRRFITNLTRFLTDHGFEGVDYDWEFPDNPAEKNGLTALVVETKRALSPLGLQVSVATAPGDWFDRKLIAAVDQFNLMSYYDDAHRGGLAVSQSDVDHLIRNGAKPGQISLGLPFFAESLMTGSDEETFYAKLAEKYHPKPKEDAAGDYVFNGVQTVMDKTQYALDRRLGGVMIFELAQDTPDGALSKAIHKTVDPSPDLLSPEADGTYLLTADNAALDGPAARVETSDGVSDIGYWTSIDDRTRWKIDVPPTRAGIYAMSLEYACAPRYAGSALTLTFNGAQRQTFTLTVTATKDWDTFQTIPLPGHVTLKAGQTTIQMQAKTLPSGDLINLRHVILTPMP</sequence>
<dbReference type="GO" id="GO:0006032">
    <property type="term" value="P:chitin catabolic process"/>
    <property type="evidence" value="ECO:0007669"/>
    <property type="project" value="TreeGrafter"/>
</dbReference>
<dbReference type="InterPro" id="IPR008979">
    <property type="entry name" value="Galactose-bd-like_sf"/>
</dbReference>
<gene>
    <name evidence="3" type="ORF">CCAX7_57430</name>
</gene>
<dbReference type="Pfam" id="PF00704">
    <property type="entry name" value="Glyco_hydro_18"/>
    <property type="match status" value="1"/>
</dbReference>
<dbReference type="Gene3D" id="2.60.120.260">
    <property type="entry name" value="Galactose-binding domain-like"/>
    <property type="match status" value="1"/>
</dbReference>
<dbReference type="EC" id="3.2.1.14" evidence="2"/>
<dbReference type="InterPro" id="IPR001223">
    <property type="entry name" value="Glyco_hydro18_cat"/>
</dbReference>
<dbReference type="GO" id="GO:0005576">
    <property type="term" value="C:extracellular region"/>
    <property type="evidence" value="ECO:0007669"/>
    <property type="project" value="TreeGrafter"/>
</dbReference>
<accession>A0A402D079</accession>
<evidence type="ECO:0000256" key="1">
    <source>
        <dbReference type="ARBA" id="ARBA00000822"/>
    </source>
</evidence>
<dbReference type="SUPFAM" id="SSF51445">
    <property type="entry name" value="(Trans)glycosidases"/>
    <property type="match status" value="1"/>
</dbReference>
<dbReference type="RefSeq" id="WP_119322981.1">
    <property type="nucleotide sequence ID" value="NZ_AP025739.1"/>
</dbReference>
<organism evidence="3 4">
    <name type="scientific">Capsulimonas corticalis</name>
    <dbReference type="NCBI Taxonomy" id="2219043"/>
    <lineage>
        <taxon>Bacteria</taxon>
        <taxon>Bacillati</taxon>
        <taxon>Armatimonadota</taxon>
        <taxon>Armatimonadia</taxon>
        <taxon>Capsulimonadales</taxon>
        <taxon>Capsulimonadaceae</taxon>
        <taxon>Capsulimonas</taxon>
    </lineage>
</organism>
<name>A0A402D079_9BACT</name>
<dbReference type="AlphaFoldDB" id="A0A402D079"/>
<evidence type="ECO:0000313" key="4">
    <source>
        <dbReference type="Proteomes" id="UP000287394"/>
    </source>
</evidence>
<dbReference type="InterPro" id="IPR050314">
    <property type="entry name" value="Glycosyl_Hydrlase_18"/>
</dbReference>
<reference evidence="3 4" key="1">
    <citation type="journal article" date="2019" name="Int. J. Syst. Evol. Microbiol.">
        <title>Capsulimonas corticalis gen. nov., sp. nov., an aerobic capsulated bacterium, of a novel bacterial order, Capsulimonadales ord. nov., of the class Armatimonadia of the phylum Armatimonadetes.</title>
        <authorList>
            <person name="Li J."/>
            <person name="Kudo C."/>
            <person name="Tonouchi A."/>
        </authorList>
    </citation>
    <scope>NUCLEOTIDE SEQUENCE [LARGE SCALE GENOMIC DNA]</scope>
    <source>
        <strain evidence="3 4">AX-7</strain>
    </source>
</reference>
<dbReference type="GO" id="GO:0005975">
    <property type="term" value="P:carbohydrate metabolic process"/>
    <property type="evidence" value="ECO:0007669"/>
    <property type="project" value="InterPro"/>
</dbReference>
<dbReference type="Gene3D" id="3.20.20.80">
    <property type="entry name" value="Glycosidases"/>
    <property type="match status" value="1"/>
</dbReference>
<protein>
    <recommendedName>
        <fullName evidence="2">chitinase</fullName>
        <ecNumber evidence="2">3.2.1.14</ecNumber>
    </recommendedName>
</protein>
<dbReference type="PROSITE" id="PS51910">
    <property type="entry name" value="GH18_2"/>
    <property type="match status" value="1"/>
</dbReference>
<evidence type="ECO:0000313" key="3">
    <source>
        <dbReference type="EMBL" id="BDI33692.1"/>
    </source>
</evidence>
<dbReference type="SUPFAM" id="SSF49785">
    <property type="entry name" value="Galactose-binding domain-like"/>
    <property type="match status" value="1"/>
</dbReference>
<dbReference type="GO" id="GO:0008061">
    <property type="term" value="F:chitin binding"/>
    <property type="evidence" value="ECO:0007669"/>
    <property type="project" value="InterPro"/>
</dbReference>
<proteinExistence type="predicted"/>
<dbReference type="Proteomes" id="UP000287394">
    <property type="component" value="Chromosome"/>
</dbReference>
<dbReference type="InterPro" id="IPR017853">
    <property type="entry name" value="GH"/>
</dbReference>
<dbReference type="KEGG" id="ccot:CCAX7_57430"/>
<dbReference type="InterPro" id="IPR005084">
    <property type="entry name" value="CBM6"/>
</dbReference>
<dbReference type="PROSITE" id="PS51175">
    <property type="entry name" value="CBM6"/>
    <property type="match status" value="1"/>
</dbReference>
<dbReference type="GO" id="GO:0008843">
    <property type="term" value="F:endochitinase activity"/>
    <property type="evidence" value="ECO:0007669"/>
    <property type="project" value="UniProtKB-EC"/>
</dbReference>